<sequence>MQVDAVYENARLVTGESALAVLHGRIVALGEDAEALSTRRRVDLGGAFVAPGFHDAHNHMAWFGMALDDVALSDCRSVEEVYDAVARRAAGLPAGSWLVGSGYDQNKLAGGQHPDRHGLDRAAPGLSVRLKHTSGHMTVVNSAVLDQLDLANVPVGGDVVLDADGSPTGLLREQAQLLLRPLTYPTPIESVVRGLDRASARYLSEGITSVQEAGIGGGLVGETPAELAAYQLARERGVLRVRSTVMVAASVLHDLPDGAGFGLDLGLRTGLGDEWLRIGPVKLFADGSLVGRTCAMHEPFEGEPGNRGYFQVPEEELARTIRRAHDAGWQIATHAIGDRAITAVLDAYQAALTATPRADHRHRIEHCGVLPPAELTRLARLRLIPSPQGRFVNELGDGMRAALGEARVPWCYRLRSLLDAGCVLPASSDRPVVEGAPLPAMADMVARRTSTGAPFAVEEALTPAEALRAYTYGSAYATFAESYLGTLEPGKLADFVVLSADPLSTVEKPAVLATALSGEFRYEAG</sequence>
<dbReference type="PANTHER" id="PTHR22642">
    <property type="entry name" value="IMIDAZOLONEPROPIONASE"/>
    <property type="match status" value="1"/>
</dbReference>
<feature type="domain" description="Amidohydrolase 3" evidence="1">
    <location>
        <begin position="42"/>
        <end position="508"/>
    </location>
</feature>
<reference evidence="3" key="1">
    <citation type="journal article" date="2019" name="Int. J. Syst. Evol. Microbiol.">
        <title>The Global Catalogue of Microorganisms (GCM) 10K type strain sequencing project: providing services to taxonomists for standard genome sequencing and annotation.</title>
        <authorList>
            <consortium name="The Broad Institute Genomics Platform"/>
            <consortium name="The Broad Institute Genome Sequencing Center for Infectious Disease"/>
            <person name="Wu L."/>
            <person name="Ma J."/>
        </authorList>
    </citation>
    <scope>NUCLEOTIDE SEQUENCE [LARGE SCALE GENOMIC DNA]</scope>
    <source>
        <strain evidence="3">JCM 16898</strain>
    </source>
</reference>
<evidence type="ECO:0000313" key="3">
    <source>
        <dbReference type="Proteomes" id="UP001500689"/>
    </source>
</evidence>
<keyword evidence="3" id="KW-1185">Reference proteome</keyword>
<evidence type="ECO:0000259" key="1">
    <source>
        <dbReference type="Pfam" id="PF07969"/>
    </source>
</evidence>
<accession>A0ABP6YK90</accession>
<dbReference type="RefSeq" id="WP_344868608.1">
    <property type="nucleotide sequence ID" value="NZ_BAAAZN010000027.1"/>
</dbReference>
<protein>
    <submittedName>
        <fullName evidence="2">Amidohydrolase</fullName>
    </submittedName>
</protein>
<comment type="caution">
    <text evidence="2">The sequence shown here is derived from an EMBL/GenBank/DDBJ whole genome shotgun (WGS) entry which is preliminary data.</text>
</comment>
<organism evidence="2 3">
    <name type="scientific">Amycolatopsis ultiminotia</name>
    <dbReference type="NCBI Taxonomy" id="543629"/>
    <lineage>
        <taxon>Bacteria</taxon>
        <taxon>Bacillati</taxon>
        <taxon>Actinomycetota</taxon>
        <taxon>Actinomycetes</taxon>
        <taxon>Pseudonocardiales</taxon>
        <taxon>Pseudonocardiaceae</taxon>
        <taxon>Amycolatopsis</taxon>
    </lineage>
</organism>
<dbReference type="Gene3D" id="2.30.40.10">
    <property type="entry name" value="Urease, subunit C, domain 1"/>
    <property type="match status" value="1"/>
</dbReference>
<dbReference type="Gene3D" id="3.10.310.70">
    <property type="match status" value="1"/>
</dbReference>
<proteinExistence type="predicted"/>
<dbReference type="EMBL" id="BAAAZN010000027">
    <property type="protein sequence ID" value="GAA3582750.1"/>
    <property type="molecule type" value="Genomic_DNA"/>
</dbReference>
<dbReference type="PANTHER" id="PTHR22642:SF2">
    <property type="entry name" value="PROTEIN LONG AFTER FAR-RED 3"/>
    <property type="match status" value="1"/>
</dbReference>
<evidence type="ECO:0000313" key="2">
    <source>
        <dbReference type="EMBL" id="GAA3582750.1"/>
    </source>
</evidence>
<dbReference type="SUPFAM" id="SSF51338">
    <property type="entry name" value="Composite domain of metallo-dependent hydrolases"/>
    <property type="match status" value="1"/>
</dbReference>
<dbReference type="InterPro" id="IPR013108">
    <property type="entry name" value="Amidohydro_3"/>
</dbReference>
<dbReference type="InterPro" id="IPR032466">
    <property type="entry name" value="Metal_Hydrolase"/>
</dbReference>
<name>A0ABP6YK90_9PSEU</name>
<dbReference type="CDD" id="cd01300">
    <property type="entry name" value="YtcJ_like"/>
    <property type="match status" value="1"/>
</dbReference>
<dbReference type="SUPFAM" id="SSF51556">
    <property type="entry name" value="Metallo-dependent hydrolases"/>
    <property type="match status" value="1"/>
</dbReference>
<gene>
    <name evidence="2" type="ORF">GCM10022222_79430</name>
</gene>
<dbReference type="InterPro" id="IPR033932">
    <property type="entry name" value="YtcJ-like"/>
</dbReference>
<dbReference type="Gene3D" id="3.20.20.140">
    <property type="entry name" value="Metal-dependent hydrolases"/>
    <property type="match status" value="1"/>
</dbReference>
<dbReference type="InterPro" id="IPR011059">
    <property type="entry name" value="Metal-dep_hydrolase_composite"/>
</dbReference>
<dbReference type="Pfam" id="PF07969">
    <property type="entry name" value="Amidohydro_3"/>
    <property type="match status" value="1"/>
</dbReference>
<dbReference type="Proteomes" id="UP001500689">
    <property type="component" value="Unassembled WGS sequence"/>
</dbReference>